<dbReference type="Proteomes" id="UP000530928">
    <property type="component" value="Unassembled WGS sequence"/>
</dbReference>
<dbReference type="RefSeq" id="WP_181611269.1">
    <property type="nucleotide sequence ID" value="NZ_BAABAM010000003.1"/>
</dbReference>
<evidence type="ECO:0008006" key="3">
    <source>
        <dbReference type="Google" id="ProtNLM"/>
    </source>
</evidence>
<reference evidence="1 2" key="1">
    <citation type="submission" date="2020-07" db="EMBL/GenBank/DDBJ databases">
        <title>Genomic Encyclopedia of Type Strains, Phase IV (KMG-IV): sequencing the most valuable type-strain genomes for metagenomic binning, comparative biology and taxonomic classification.</title>
        <authorList>
            <person name="Goeker M."/>
        </authorList>
    </citation>
    <scope>NUCLEOTIDE SEQUENCE [LARGE SCALE GENOMIC DNA]</scope>
    <source>
        <strain evidence="1 2">DSM 45533</strain>
    </source>
</reference>
<organism evidence="1 2">
    <name type="scientific">Nonomuraea soli</name>
    <dbReference type="NCBI Taxonomy" id="1032476"/>
    <lineage>
        <taxon>Bacteria</taxon>
        <taxon>Bacillati</taxon>
        <taxon>Actinomycetota</taxon>
        <taxon>Actinomycetes</taxon>
        <taxon>Streptosporangiales</taxon>
        <taxon>Streptosporangiaceae</taxon>
        <taxon>Nonomuraea</taxon>
    </lineage>
</organism>
<name>A0A7W0CJX4_9ACTN</name>
<protein>
    <recommendedName>
        <fullName evidence="3">ESX secretion-associated protein EspG</fullName>
    </recommendedName>
</protein>
<evidence type="ECO:0000313" key="2">
    <source>
        <dbReference type="Proteomes" id="UP000530928"/>
    </source>
</evidence>
<evidence type="ECO:0000313" key="1">
    <source>
        <dbReference type="EMBL" id="MBA2892503.1"/>
    </source>
</evidence>
<accession>A0A7W0CJX4</accession>
<proteinExistence type="predicted"/>
<dbReference type="EMBL" id="JACDUR010000004">
    <property type="protein sequence ID" value="MBA2892503.1"/>
    <property type="molecule type" value="Genomic_DNA"/>
</dbReference>
<sequence length="271" mass="29192">MPSHDSARDRFRLAQAHLGVLGCLYSGEAIPAELREAHLELREAGFLADDDSAMPELAPLVSALAEPVMVVNIEVTGPEGITGNGAIVGNDSCYVYETWPGEVESEYVPTDLSTLVWSLARVVGLRERDAKPPQAPVIHTTMAAMDAGFAELGRLNTDSTSEAAEPVRAAIARASGLADPELTILTHLLLQLTGNWRMTVAWPNAEGKGTDVHGMAVLDCGPLGYWVRERPAEPILPGQVTPDSELRLVFADARELWDRIVNLIPDEPPSS</sequence>
<comment type="caution">
    <text evidence="1">The sequence shown here is derived from an EMBL/GenBank/DDBJ whole genome shotgun (WGS) entry which is preliminary data.</text>
</comment>
<keyword evidence="2" id="KW-1185">Reference proteome</keyword>
<dbReference type="AlphaFoldDB" id="A0A7W0CJX4"/>
<gene>
    <name evidence="1" type="ORF">HNR30_003857</name>
</gene>